<comment type="caution">
    <text evidence="1">The sequence shown here is derived from an EMBL/GenBank/DDBJ whole genome shotgun (WGS) entry which is preliminary data.</text>
</comment>
<dbReference type="Proteomes" id="UP000005050">
    <property type="component" value="Unassembled WGS sequence"/>
</dbReference>
<proteinExistence type="predicted"/>
<dbReference type="RefSeq" id="WP_006121206.1">
    <property type="nucleotide sequence ID" value="NZ_AHIE01000032.1"/>
</dbReference>
<accession>H3RI76</accession>
<dbReference type="AlphaFoldDB" id="H3RI76"/>
<reference evidence="1 2" key="1">
    <citation type="journal article" date="2012" name="Mol. Microbiol.">
        <title>The genetic and structural basis of two distinct terminal side branch residues in stewartan and amylovoran exopolysaccharides and their potential role in host adaptation.</title>
        <authorList>
            <person name="Wang X."/>
            <person name="Yang F."/>
            <person name="von Bodman S.B."/>
        </authorList>
    </citation>
    <scope>NUCLEOTIDE SEQUENCE [LARGE SCALE GENOMIC DNA]</scope>
    <source>
        <strain evidence="1 2">DC283</strain>
    </source>
</reference>
<dbReference type="EMBL" id="AHIE01000032">
    <property type="protein sequence ID" value="EHT98838.1"/>
    <property type="molecule type" value="Genomic_DNA"/>
</dbReference>
<evidence type="ECO:0000313" key="1">
    <source>
        <dbReference type="EMBL" id="EHT98838.1"/>
    </source>
</evidence>
<gene>
    <name evidence="1" type="ORF">CKS_1202</name>
</gene>
<organism evidence="1 2">
    <name type="scientific">Pantoea stewartii subsp. stewartii DC283</name>
    <dbReference type="NCBI Taxonomy" id="660596"/>
    <lineage>
        <taxon>Bacteria</taxon>
        <taxon>Pseudomonadati</taxon>
        <taxon>Pseudomonadota</taxon>
        <taxon>Gammaproteobacteria</taxon>
        <taxon>Enterobacterales</taxon>
        <taxon>Erwiniaceae</taxon>
        <taxon>Pantoea</taxon>
    </lineage>
</organism>
<sequence length="65" mass="7079">MSSCSVRLQAEDTTPTIHLDKFYTAANNRGALAILGYYGTVKQSSVDVEGVIAMKDKIKDLTKTL</sequence>
<name>H3RI76_PANSE</name>
<evidence type="ECO:0000313" key="2">
    <source>
        <dbReference type="Proteomes" id="UP000005050"/>
    </source>
</evidence>
<protein>
    <submittedName>
        <fullName evidence="1">Uncharacterized protein</fullName>
    </submittedName>
</protein>